<dbReference type="EMBL" id="JBGLYH010000023">
    <property type="protein sequence ID" value="MEZ7197044.1"/>
    <property type="molecule type" value="Genomic_DNA"/>
</dbReference>
<reference evidence="3 4" key="1">
    <citation type="submission" date="2024-08" db="EMBL/GenBank/DDBJ databases">
        <title>Sulfate-reducing bacteria isolated from formation water of the oil field in Kazakhstan and description of Pseudodesulfovibrio sp.</title>
        <authorList>
            <person name="Bidzhieva S.K."/>
            <person name="Tourova T.P."/>
            <person name="Grouzdev D.S."/>
            <person name="Beletsky A.V."/>
            <person name="Sokolova D.S."/>
            <person name="Samigullina S.R."/>
            <person name="Poltaraus A.B."/>
            <person name="Avtukh A.N."/>
            <person name="Tereshina V.M."/>
            <person name="Zhaparov N.S."/>
            <person name="Mardanov A.V."/>
            <person name="Nazina T.N."/>
        </authorList>
    </citation>
    <scope>NUCLEOTIDE SEQUENCE [LARGE SCALE GENOMIC DNA]</scope>
    <source>
        <strain evidence="3 4">9FUS</strain>
    </source>
</reference>
<evidence type="ECO:0000256" key="1">
    <source>
        <dbReference type="SAM" id="MobiDB-lite"/>
    </source>
</evidence>
<dbReference type="SUPFAM" id="SSF47413">
    <property type="entry name" value="lambda repressor-like DNA-binding domains"/>
    <property type="match status" value="1"/>
</dbReference>
<name>A0ABV4K271_9BACT</name>
<comment type="caution">
    <text evidence="3">The sequence shown here is derived from an EMBL/GenBank/DDBJ whole genome shotgun (WGS) entry which is preliminary data.</text>
</comment>
<keyword evidence="4" id="KW-1185">Reference proteome</keyword>
<dbReference type="PROSITE" id="PS50943">
    <property type="entry name" value="HTH_CROC1"/>
    <property type="match status" value="1"/>
</dbReference>
<evidence type="ECO:0000313" key="4">
    <source>
        <dbReference type="Proteomes" id="UP001568698"/>
    </source>
</evidence>
<accession>A0ABV4K271</accession>
<proteinExistence type="predicted"/>
<organism evidence="3 4">
    <name type="scientific">Pseudodesulfovibrio karagichevae</name>
    <dbReference type="NCBI Taxonomy" id="3239305"/>
    <lineage>
        <taxon>Bacteria</taxon>
        <taxon>Pseudomonadati</taxon>
        <taxon>Thermodesulfobacteriota</taxon>
        <taxon>Desulfovibrionia</taxon>
        <taxon>Desulfovibrionales</taxon>
        <taxon>Desulfovibrionaceae</taxon>
    </lineage>
</organism>
<dbReference type="RefSeq" id="WP_371386563.1">
    <property type="nucleotide sequence ID" value="NZ_JBGLYH010000023.1"/>
</dbReference>
<evidence type="ECO:0000259" key="2">
    <source>
        <dbReference type="PROSITE" id="PS50943"/>
    </source>
</evidence>
<protein>
    <submittedName>
        <fullName evidence="3">Helix-turn-helix domain-containing protein</fullName>
    </submittedName>
</protein>
<gene>
    <name evidence="3" type="ORF">AB6M95_09820</name>
</gene>
<dbReference type="InterPro" id="IPR010982">
    <property type="entry name" value="Lambda_DNA-bd_dom_sf"/>
</dbReference>
<feature type="region of interest" description="Disordered" evidence="1">
    <location>
        <begin position="141"/>
        <end position="172"/>
    </location>
</feature>
<evidence type="ECO:0000313" key="3">
    <source>
        <dbReference type="EMBL" id="MEZ7197044.1"/>
    </source>
</evidence>
<dbReference type="Proteomes" id="UP001568698">
    <property type="component" value="Unassembled WGS sequence"/>
</dbReference>
<sequence length="172" mass="19113">MKWLQQFELIKKEFSDSQREKATNASIASYFGVSLGKVQAWKRGQRPSADDLEVISRKLGLSPEWLLLGEGEIRRSASYTREDGMLVGEASKAARHLGPVAERVDGIERAAPGTPLVDMLPFVIKNLRSWYHTVSAAMPDSRALEPEGPTYAQETNQPNGPPRLPGDKHTRD</sequence>
<dbReference type="Gene3D" id="1.10.260.40">
    <property type="entry name" value="lambda repressor-like DNA-binding domains"/>
    <property type="match status" value="1"/>
</dbReference>
<feature type="domain" description="HTH cro/C1-type" evidence="2">
    <location>
        <begin position="28"/>
        <end position="66"/>
    </location>
</feature>
<dbReference type="InterPro" id="IPR001387">
    <property type="entry name" value="Cro/C1-type_HTH"/>
</dbReference>
<dbReference type="CDD" id="cd00093">
    <property type="entry name" value="HTH_XRE"/>
    <property type="match status" value="1"/>
</dbReference>